<dbReference type="AlphaFoldDB" id="A0A810N6F4"/>
<keyword evidence="8" id="KW-0812">Transmembrane</keyword>
<feature type="transmembrane region" description="Helical" evidence="8">
    <location>
        <begin position="146"/>
        <end position="165"/>
    </location>
</feature>
<reference evidence="10" key="1">
    <citation type="submission" date="2020-08" db="EMBL/GenBank/DDBJ databases">
        <title>Whole genome shotgun sequence of Polymorphospora rubra NBRC 101157.</title>
        <authorList>
            <person name="Komaki H."/>
            <person name="Tamura T."/>
        </authorList>
    </citation>
    <scope>NUCLEOTIDE SEQUENCE</scope>
    <source>
        <strain evidence="10">NBRC 101157</strain>
    </source>
</reference>
<organism evidence="10 11">
    <name type="scientific">Polymorphospora rubra</name>
    <dbReference type="NCBI Taxonomy" id="338584"/>
    <lineage>
        <taxon>Bacteria</taxon>
        <taxon>Bacillati</taxon>
        <taxon>Actinomycetota</taxon>
        <taxon>Actinomycetes</taxon>
        <taxon>Micromonosporales</taxon>
        <taxon>Micromonosporaceae</taxon>
        <taxon>Polymorphospora</taxon>
    </lineage>
</organism>
<keyword evidence="4 8" id="KW-0732">Signal</keyword>
<dbReference type="EMBL" id="AP023359">
    <property type="protein sequence ID" value="BCJ68560.1"/>
    <property type="molecule type" value="Genomic_DNA"/>
</dbReference>
<name>A0A810N6F4_9ACTN</name>
<accession>A0A810N6F4</accession>
<dbReference type="InterPro" id="IPR051263">
    <property type="entry name" value="C-type_cytochrome_biogenesis"/>
</dbReference>
<dbReference type="InterPro" id="IPR038297">
    <property type="entry name" value="CcmH/CycL/NrfF/Ccl2_sf"/>
</dbReference>
<keyword evidence="7" id="KW-0802">TPR repeat</keyword>
<dbReference type="Gene3D" id="1.25.40.10">
    <property type="entry name" value="Tetratricopeptide repeat domain"/>
    <property type="match status" value="1"/>
</dbReference>
<dbReference type="PANTHER" id="PTHR47870">
    <property type="entry name" value="CYTOCHROME C-TYPE BIOGENESIS PROTEIN CCMH"/>
    <property type="match status" value="1"/>
</dbReference>
<evidence type="ECO:0000256" key="4">
    <source>
        <dbReference type="ARBA" id="ARBA00022729"/>
    </source>
</evidence>
<evidence type="ECO:0000259" key="9">
    <source>
        <dbReference type="Pfam" id="PF03918"/>
    </source>
</evidence>
<keyword evidence="8" id="KW-1133">Transmembrane helix</keyword>
<evidence type="ECO:0000256" key="5">
    <source>
        <dbReference type="ARBA" id="ARBA00022748"/>
    </source>
</evidence>
<comment type="function">
    <text evidence="8">Possible subunit of a heme lyase.</text>
</comment>
<dbReference type="GO" id="GO:0005886">
    <property type="term" value="C:plasma membrane"/>
    <property type="evidence" value="ECO:0007669"/>
    <property type="project" value="TreeGrafter"/>
</dbReference>
<feature type="transmembrane region" description="Helical" evidence="8">
    <location>
        <begin position="102"/>
        <end position="120"/>
    </location>
</feature>
<dbReference type="PROSITE" id="PS50005">
    <property type="entry name" value="TPR"/>
    <property type="match status" value="1"/>
</dbReference>
<evidence type="ECO:0000256" key="2">
    <source>
        <dbReference type="ARBA" id="ARBA00022617"/>
    </source>
</evidence>
<dbReference type="CDD" id="cd16378">
    <property type="entry name" value="CcmH_N"/>
    <property type="match status" value="1"/>
</dbReference>
<keyword evidence="11" id="KW-1185">Reference proteome</keyword>
<comment type="similarity">
    <text evidence="1 8">Belongs to the CcmH/CycL/Ccl2/NrfF family.</text>
</comment>
<dbReference type="Proteomes" id="UP000680866">
    <property type="component" value="Chromosome"/>
</dbReference>
<feature type="repeat" description="TPR" evidence="7">
    <location>
        <begin position="180"/>
        <end position="213"/>
    </location>
</feature>
<keyword evidence="8" id="KW-0472">Membrane</keyword>
<dbReference type="InterPro" id="IPR011990">
    <property type="entry name" value="TPR-like_helical_dom_sf"/>
</dbReference>
<protein>
    <recommendedName>
        <fullName evidence="8">Cytochrome c-type biogenesis protein</fullName>
    </recommendedName>
</protein>
<dbReference type="SUPFAM" id="SSF48452">
    <property type="entry name" value="TPR-like"/>
    <property type="match status" value="1"/>
</dbReference>
<sequence>MNPRRALTVAVLVLLAVAAGVALLRSGPGGDDPARSIAAGLRCPSCQGESVADSSSPVAAAMRQVVADQLAQGRTPDEIRHWFTERYGDEVLADPPPRGPGLLLWGVPALVLLGTGYAAVRTLRPAGGRSGVPVQRAGGPGRRTTWRLGALGLVAMVGAVAFGAARVDRPADDGGSPDPAAVAVLLARDLEQQGRYDDAARMYRQALETHPAADVRLRLAFTLVRAGAPADAEREARQVLAGAPDLPEALLVLGLAQRETSPDRAPETLRRFLDAAPDHPAAGEIRRLLAPDG</sequence>
<dbReference type="InterPro" id="IPR019734">
    <property type="entry name" value="TPR_rpt"/>
</dbReference>
<dbReference type="Gene3D" id="1.10.8.640">
    <property type="entry name" value="Cytochrome C biogenesis protein"/>
    <property type="match status" value="1"/>
</dbReference>
<dbReference type="KEGG" id="pry:Prubr_55810"/>
<dbReference type="Pfam" id="PF03918">
    <property type="entry name" value="CcmH"/>
    <property type="match status" value="1"/>
</dbReference>
<dbReference type="GO" id="GO:0017004">
    <property type="term" value="P:cytochrome complex assembly"/>
    <property type="evidence" value="ECO:0007669"/>
    <property type="project" value="UniProtKB-KW"/>
</dbReference>
<dbReference type="Pfam" id="PF13432">
    <property type="entry name" value="TPR_16"/>
    <property type="match status" value="1"/>
</dbReference>
<proteinExistence type="inferred from homology"/>
<evidence type="ECO:0000256" key="7">
    <source>
        <dbReference type="PROSITE-ProRule" id="PRU00339"/>
    </source>
</evidence>
<evidence type="ECO:0000313" key="11">
    <source>
        <dbReference type="Proteomes" id="UP000680866"/>
    </source>
</evidence>
<dbReference type="InterPro" id="IPR005616">
    <property type="entry name" value="CcmH/CycL/Ccl2/NrfF_N"/>
</dbReference>
<keyword evidence="6 8" id="KW-0408">Iron</keyword>
<dbReference type="RefSeq" id="WP_212817778.1">
    <property type="nucleotide sequence ID" value="NZ_AP023359.1"/>
</dbReference>
<keyword evidence="5" id="KW-0201">Cytochrome c-type biogenesis</keyword>
<dbReference type="PANTHER" id="PTHR47870:SF1">
    <property type="entry name" value="CYTOCHROME C-TYPE BIOGENESIS PROTEIN CCMH"/>
    <property type="match status" value="1"/>
</dbReference>
<evidence type="ECO:0000256" key="6">
    <source>
        <dbReference type="ARBA" id="ARBA00023004"/>
    </source>
</evidence>
<evidence type="ECO:0000256" key="3">
    <source>
        <dbReference type="ARBA" id="ARBA00022723"/>
    </source>
</evidence>
<gene>
    <name evidence="10" type="ORF">Prubr_55810</name>
</gene>
<evidence type="ECO:0000313" key="10">
    <source>
        <dbReference type="EMBL" id="BCJ68560.1"/>
    </source>
</evidence>
<dbReference type="GO" id="GO:0046872">
    <property type="term" value="F:metal ion binding"/>
    <property type="evidence" value="ECO:0007669"/>
    <property type="project" value="UniProtKB-KW"/>
</dbReference>
<evidence type="ECO:0000256" key="8">
    <source>
        <dbReference type="RuleBase" id="RU364112"/>
    </source>
</evidence>
<keyword evidence="3 8" id="KW-0479">Metal-binding</keyword>
<keyword evidence="2 8" id="KW-0349">Heme</keyword>
<evidence type="ECO:0000256" key="1">
    <source>
        <dbReference type="ARBA" id="ARBA00010342"/>
    </source>
</evidence>
<feature type="domain" description="CcmH/CycL/Ccl2/NrfF N-terminal" evidence="9">
    <location>
        <begin position="17"/>
        <end position="125"/>
    </location>
</feature>